<accession>A0A158Q4B1</accession>
<feature type="domain" description="Mon2/Sec7/BIG1-like HDS" evidence="2">
    <location>
        <begin position="768"/>
        <end position="832"/>
    </location>
</feature>
<evidence type="ECO:0000256" key="1">
    <source>
        <dbReference type="SAM" id="MobiDB-lite"/>
    </source>
</evidence>
<proteinExistence type="predicted"/>
<dbReference type="InterPro" id="IPR015403">
    <property type="entry name" value="Mon2/Sec7/BIG1-like_HDS"/>
</dbReference>
<dbReference type="AlphaFoldDB" id="A0A158Q4B1"/>
<sequence>MLGEPMKSSFKSDVTDGAMGRGQSAAIMQTKSIFDNVEVARSLYQSFEQLLRIMSSMNEMRSILEAVFHKALLYPTINQRTEALRLIRKIVSNEDRLMDILIISINTQSFTLWKIILDCIVECAFSISIDISLEAIRCINAVLASLSIICEQTDSNSLISNELQEIILEYLPNDQASVVTAFAYNNKREFDTKKNNKKTTSMKGEKTELKSDEANCGTKPTCEERMFDNIQPPQIKIHTPDSHEEELDNTDFNNEISQRLKLLADKISQQNKIGSTDMQVIDSIEEEEIETAELFVKELSSSIVRWNELRSTIEVDEAIKQFSSDFSSNFSSAQNIAFQSQGRKQTQFLNADAIYLTTYVSLSIAFRINIQTNTDKAWFIKEIQQSGCVIYTSDRWVNAVYNALIQQNIFGDIKFTDLSPLLNLVEDFDGRACKIMSDVRRIQQISSKRSDLFIAAHRLCRWFLSASWDGFLKSSSCYVFNYQNQCRTIRPKFMETMNQSLNALHSLINLSVLLNICDRSGAVFERIVEMSCPLEDLRKFAFLKSKNDNEKSNNKWVLQRMDVLSMQLVLDNAITCGLNDFTCWKYIIRCMEYIWEVEKYLFGSKIDEKNSPWMFWKKKSVKLKSDNVDFGDLRSVEDVMNGSDENLLDYHFSAKALYVLFNKIDRLYENAIKQLNLPALKTFLQNIIVANELETHYLKNDHVEEAITFLNRITFIVLKSCQRPLIHLMGLWPMVAQHFVQCACLREDENLIQCSVGCLNDCISGLLITEANGFCFNQILFQPFQDILCSGNCSEEAQKEIISFLATFVHNRSDEIDSGWRPLFGALRALHTTANFEMDAYNEANSVRGTVFDVIVTYLNIKNPNVLLATLMDCISCLLQYAQATGIFFQGSDFVENSNDYIMASTALEYLLEIEKRIHALLISANSTVPHLLHRLLLRERNTQFLDLYSDEFDIAEPLSNVLLEDSLFNDTTESLLPSDLDCQMQLSIPSLPWETLSATKKGCVELYLSFIEGLTAVASTCPVSLQSKLLNTLARLICDLSESKFGINFGPYILSTLTFPMLQRCIRRSKNETENNLKEAIESSFIDRVLLDFLYLLSECATRSTSRISRLACACIRHLIDSSKTFFTRLRWTIVVRSLWNALDMSLTYIRYLMRYYMVDANDPNGDIGHVMISIIEDSSLSQHILLFVKQIFLLDEQFSNEFADKYLAECLPNKFLIFCDEQTEIFRVTIEQLAESLLSHQFLMQIIGYLLLEGVELNANGTALKILQQFNESPKKKNLTNLTSDDITVLLYCANVSLQIAKNFDERAGLKILIQNAFNLCVMPNLCKQLVFSWNLISLTLYDILRSTTHNSTTIANFLTNDTIDEESFRIKQLAKCHKKICLYLCKLEKSLALQRIPNYIRAYTNQQYSLVIENSLIENESQQKFYKLISETETDSLLQDYKRSKTTQSLRNTKRVNPFDESKQILANEKRLYLEDGDIRCAAWADMSLNILNIFANESEENFRRFLPIFYPNLAQLIAGSVDSNIRQFTSDFLLKLPKHFPLY</sequence>
<evidence type="ECO:0000313" key="5">
    <source>
        <dbReference type="Proteomes" id="UP000038040"/>
    </source>
</evidence>
<dbReference type="Pfam" id="PF09324">
    <property type="entry name" value="Sec7-like_HDS"/>
    <property type="match status" value="1"/>
</dbReference>
<dbReference type="STRING" id="318479.A0A158Q4B1"/>
<dbReference type="Pfam" id="PF20252">
    <property type="entry name" value="BIG2_C"/>
    <property type="match status" value="1"/>
</dbReference>
<evidence type="ECO:0000259" key="2">
    <source>
        <dbReference type="Pfam" id="PF09324"/>
    </source>
</evidence>
<dbReference type="Proteomes" id="UP000038040">
    <property type="component" value="Unplaced"/>
</dbReference>
<dbReference type="EMBL" id="UYYG01001167">
    <property type="protein sequence ID" value="VDN58371.1"/>
    <property type="molecule type" value="Genomic_DNA"/>
</dbReference>
<dbReference type="WBParaSite" id="DME_0000446101-mRNA-1">
    <property type="protein sequence ID" value="DME_0000446101-mRNA-1"/>
    <property type="gene ID" value="DME_0000446101"/>
</dbReference>
<dbReference type="Proteomes" id="UP000274756">
    <property type="component" value="Unassembled WGS sequence"/>
</dbReference>
<dbReference type="InterPro" id="IPR046455">
    <property type="entry name" value="Sec7/BIG1-like_C"/>
</dbReference>
<dbReference type="OrthoDB" id="10002886at2759"/>
<reference evidence="7" key="1">
    <citation type="submission" date="2016-04" db="UniProtKB">
        <authorList>
            <consortium name="WormBaseParasite"/>
        </authorList>
    </citation>
    <scope>IDENTIFICATION</scope>
</reference>
<organism evidence="5 7">
    <name type="scientific">Dracunculus medinensis</name>
    <name type="common">Guinea worm</name>
    <dbReference type="NCBI Taxonomy" id="318479"/>
    <lineage>
        <taxon>Eukaryota</taxon>
        <taxon>Metazoa</taxon>
        <taxon>Ecdysozoa</taxon>
        <taxon>Nematoda</taxon>
        <taxon>Chromadorea</taxon>
        <taxon>Rhabditida</taxon>
        <taxon>Spirurina</taxon>
        <taxon>Dracunculoidea</taxon>
        <taxon>Dracunculidae</taxon>
        <taxon>Dracunculus</taxon>
    </lineage>
</organism>
<evidence type="ECO:0000313" key="6">
    <source>
        <dbReference type="Proteomes" id="UP000274756"/>
    </source>
</evidence>
<evidence type="ECO:0000313" key="7">
    <source>
        <dbReference type="WBParaSite" id="DME_0000446101-mRNA-1"/>
    </source>
</evidence>
<feature type="domain" description="Sec7/BIG1-like C-terminal" evidence="3">
    <location>
        <begin position="1269"/>
        <end position="1537"/>
    </location>
</feature>
<gene>
    <name evidence="4" type="ORF">DME_LOCUS8344</name>
</gene>
<feature type="region of interest" description="Disordered" evidence="1">
    <location>
        <begin position="194"/>
        <end position="217"/>
    </location>
</feature>
<keyword evidence="6" id="KW-1185">Reference proteome</keyword>
<feature type="compositionally biased region" description="Basic and acidic residues" evidence="1">
    <location>
        <begin position="203"/>
        <end position="213"/>
    </location>
</feature>
<evidence type="ECO:0000259" key="3">
    <source>
        <dbReference type="Pfam" id="PF20252"/>
    </source>
</evidence>
<name>A0A158Q4B1_DRAME</name>
<protein>
    <submittedName>
        <fullName evidence="7">DUF1981 domain-containing protein</fullName>
    </submittedName>
</protein>
<evidence type="ECO:0000313" key="4">
    <source>
        <dbReference type="EMBL" id="VDN58371.1"/>
    </source>
</evidence>
<reference evidence="4 6" key="2">
    <citation type="submission" date="2018-11" db="EMBL/GenBank/DDBJ databases">
        <authorList>
            <consortium name="Pathogen Informatics"/>
        </authorList>
    </citation>
    <scope>NUCLEOTIDE SEQUENCE [LARGE SCALE GENOMIC DNA]</scope>
</reference>